<dbReference type="EMBL" id="KI925458">
    <property type="protein sequence ID" value="ETW81370.1"/>
    <property type="molecule type" value="Genomic_DNA"/>
</dbReference>
<proteinExistence type="predicted"/>
<sequence length="188" mass="20990">MQLSLAHIAEERQELATHLEKSIPPIVRNDDKLRASGTTLNYCPSTLGIVRGHFWYENGIDVRNDDKLRSIRNDVKLLSLRSRDLQNDGKLFVPSSIGISCGLAAILPIVRNDIKLCAPYRIGVVVVDHDLGHQPSEMTLNYSSLFSIGIIINVILDENDADNVRNNGKLPSSSEGKAYRDSRDIVRR</sequence>
<dbReference type="RefSeq" id="XP_009546024.1">
    <property type="nucleotide sequence ID" value="XM_009547729.1"/>
</dbReference>
<name>W4K7P4_HETIT</name>
<organism evidence="2 3">
    <name type="scientific">Heterobasidion irregulare (strain TC 32-1)</name>
    <dbReference type="NCBI Taxonomy" id="747525"/>
    <lineage>
        <taxon>Eukaryota</taxon>
        <taxon>Fungi</taxon>
        <taxon>Dikarya</taxon>
        <taxon>Basidiomycota</taxon>
        <taxon>Agaricomycotina</taxon>
        <taxon>Agaricomycetes</taxon>
        <taxon>Russulales</taxon>
        <taxon>Bondarzewiaceae</taxon>
        <taxon>Heterobasidion</taxon>
        <taxon>Heterobasidion annosum species complex</taxon>
    </lineage>
</organism>
<protein>
    <submittedName>
        <fullName evidence="2">Uncharacterized protein</fullName>
    </submittedName>
</protein>
<evidence type="ECO:0000256" key="1">
    <source>
        <dbReference type="SAM" id="MobiDB-lite"/>
    </source>
</evidence>
<feature type="region of interest" description="Disordered" evidence="1">
    <location>
        <begin position="165"/>
        <end position="188"/>
    </location>
</feature>
<evidence type="ECO:0000313" key="3">
    <source>
        <dbReference type="Proteomes" id="UP000030671"/>
    </source>
</evidence>
<dbReference type="KEGG" id="hir:HETIRDRAFT_426814"/>
<dbReference type="InParanoid" id="W4K7P4"/>
<dbReference type="HOGENOM" id="CLU_1441223_0_0_1"/>
<reference evidence="2 3" key="1">
    <citation type="journal article" date="2012" name="New Phytol.">
        <title>Insight into trade-off between wood decay and parasitism from the genome of a fungal forest pathogen.</title>
        <authorList>
            <person name="Olson A."/>
            <person name="Aerts A."/>
            <person name="Asiegbu F."/>
            <person name="Belbahri L."/>
            <person name="Bouzid O."/>
            <person name="Broberg A."/>
            <person name="Canback B."/>
            <person name="Coutinho P.M."/>
            <person name="Cullen D."/>
            <person name="Dalman K."/>
            <person name="Deflorio G."/>
            <person name="van Diepen L.T."/>
            <person name="Dunand C."/>
            <person name="Duplessis S."/>
            <person name="Durling M."/>
            <person name="Gonthier P."/>
            <person name="Grimwood J."/>
            <person name="Fossdal C.G."/>
            <person name="Hansson D."/>
            <person name="Henrissat B."/>
            <person name="Hietala A."/>
            <person name="Himmelstrand K."/>
            <person name="Hoffmeister D."/>
            <person name="Hogberg N."/>
            <person name="James T.Y."/>
            <person name="Karlsson M."/>
            <person name="Kohler A."/>
            <person name="Kues U."/>
            <person name="Lee Y.H."/>
            <person name="Lin Y.C."/>
            <person name="Lind M."/>
            <person name="Lindquist E."/>
            <person name="Lombard V."/>
            <person name="Lucas S."/>
            <person name="Lunden K."/>
            <person name="Morin E."/>
            <person name="Murat C."/>
            <person name="Park J."/>
            <person name="Raffaello T."/>
            <person name="Rouze P."/>
            <person name="Salamov A."/>
            <person name="Schmutz J."/>
            <person name="Solheim H."/>
            <person name="Stahlberg J."/>
            <person name="Velez H."/>
            <person name="de Vries R.P."/>
            <person name="Wiebenga A."/>
            <person name="Woodward S."/>
            <person name="Yakovlev I."/>
            <person name="Garbelotto M."/>
            <person name="Martin F."/>
            <person name="Grigoriev I.V."/>
            <person name="Stenlid J."/>
        </authorList>
    </citation>
    <scope>NUCLEOTIDE SEQUENCE [LARGE SCALE GENOMIC DNA]</scope>
    <source>
        <strain evidence="2 3">TC 32-1</strain>
    </source>
</reference>
<keyword evidence="3" id="KW-1185">Reference proteome</keyword>
<gene>
    <name evidence="2" type="ORF">HETIRDRAFT_426814</name>
</gene>
<dbReference type="GeneID" id="20674149"/>
<dbReference type="AlphaFoldDB" id="W4K7P4"/>
<feature type="compositionally biased region" description="Polar residues" evidence="1">
    <location>
        <begin position="165"/>
        <end position="175"/>
    </location>
</feature>
<dbReference type="Proteomes" id="UP000030671">
    <property type="component" value="Unassembled WGS sequence"/>
</dbReference>
<accession>W4K7P4</accession>
<feature type="compositionally biased region" description="Basic and acidic residues" evidence="1">
    <location>
        <begin position="177"/>
        <end position="188"/>
    </location>
</feature>
<evidence type="ECO:0000313" key="2">
    <source>
        <dbReference type="EMBL" id="ETW81370.1"/>
    </source>
</evidence>